<dbReference type="InterPro" id="IPR036271">
    <property type="entry name" value="Tet_transcr_reg_TetR-rel_C_sf"/>
</dbReference>
<feature type="domain" description="HTH tetR-type" evidence="6">
    <location>
        <begin position="38"/>
        <end position="97"/>
    </location>
</feature>
<accession>A0ABP5RMZ6</accession>
<feature type="region of interest" description="Disordered" evidence="5">
    <location>
        <begin position="214"/>
        <end position="240"/>
    </location>
</feature>
<evidence type="ECO:0000259" key="6">
    <source>
        <dbReference type="PROSITE" id="PS50977"/>
    </source>
</evidence>
<dbReference type="InterPro" id="IPR009057">
    <property type="entry name" value="Homeodomain-like_sf"/>
</dbReference>
<dbReference type="Gene3D" id="1.10.357.10">
    <property type="entry name" value="Tetracycline Repressor, domain 2"/>
    <property type="match status" value="1"/>
</dbReference>
<evidence type="ECO:0000313" key="7">
    <source>
        <dbReference type="EMBL" id="GAA2267823.1"/>
    </source>
</evidence>
<dbReference type="PROSITE" id="PS50977">
    <property type="entry name" value="HTH_TETR_2"/>
    <property type="match status" value="1"/>
</dbReference>
<evidence type="ECO:0000256" key="4">
    <source>
        <dbReference type="PROSITE-ProRule" id="PRU00335"/>
    </source>
</evidence>
<evidence type="ECO:0000256" key="2">
    <source>
        <dbReference type="ARBA" id="ARBA00023125"/>
    </source>
</evidence>
<evidence type="ECO:0000256" key="3">
    <source>
        <dbReference type="ARBA" id="ARBA00023163"/>
    </source>
</evidence>
<feature type="compositionally biased region" description="Low complexity" evidence="5">
    <location>
        <begin position="214"/>
        <end position="226"/>
    </location>
</feature>
<dbReference type="PANTHER" id="PTHR30055">
    <property type="entry name" value="HTH-TYPE TRANSCRIPTIONAL REGULATOR RUTR"/>
    <property type="match status" value="1"/>
</dbReference>
<evidence type="ECO:0000313" key="8">
    <source>
        <dbReference type="Proteomes" id="UP001500305"/>
    </source>
</evidence>
<protein>
    <submittedName>
        <fullName evidence="7">TetR/AcrR family transcriptional regulator</fullName>
    </submittedName>
</protein>
<dbReference type="PRINTS" id="PR00455">
    <property type="entry name" value="HTHTETR"/>
</dbReference>
<organism evidence="7 8">
    <name type="scientific">Kitasatospora cystarginea</name>
    <dbReference type="NCBI Taxonomy" id="58350"/>
    <lineage>
        <taxon>Bacteria</taxon>
        <taxon>Bacillati</taxon>
        <taxon>Actinomycetota</taxon>
        <taxon>Actinomycetes</taxon>
        <taxon>Kitasatosporales</taxon>
        <taxon>Streptomycetaceae</taxon>
        <taxon>Kitasatospora</taxon>
    </lineage>
</organism>
<dbReference type="InterPro" id="IPR049445">
    <property type="entry name" value="TetR_SbtR-like_C"/>
</dbReference>
<keyword evidence="2 4" id="KW-0238">DNA-binding</keyword>
<keyword evidence="1" id="KW-0805">Transcription regulation</keyword>
<name>A0ABP5RMZ6_9ACTN</name>
<dbReference type="SUPFAM" id="SSF46689">
    <property type="entry name" value="Homeodomain-like"/>
    <property type="match status" value="1"/>
</dbReference>
<comment type="caution">
    <text evidence="7">The sequence shown here is derived from an EMBL/GenBank/DDBJ whole genome shotgun (WGS) entry which is preliminary data.</text>
</comment>
<feature type="DNA-binding region" description="H-T-H motif" evidence="4">
    <location>
        <begin position="60"/>
        <end position="79"/>
    </location>
</feature>
<evidence type="ECO:0000256" key="1">
    <source>
        <dbReference type="ARBA" id="ARBA00023015"/>
    </source>
</evidence>
<dbReference type="PANTHER" id="PTHR30055:SF234">
    <property type="entry name" value="HTH-TYPE TRANSCRIPTIONAL REGULATOR BETI"/>
    <property type="match status" value="1"/>
</dbReference>
<feature type="region of interest" description="Disordered" evidence="5">
    <location>
        <begin position="1"/>
        <end position="35"/>
    </location>
</feature>
<gene>
    <name evidence="7" type="ORF">GCM10010430_61270</name>
</gene>
<dbReference type="SUPFAM" id="SSF48498">
    <property type="entry name" value="Tetracyclin repressor-like, C-terminal domain"/>
    <property type="match status" value="1"/>
</dbReference>
<dbReference type="EMBL" id="BAAATR010000035">
    <property type="protein sequence ID" value="GAA2267823.1"/>
    <property type="molecule type" value="Genomic_DNA"/>
</dbReference>
<dbReference type="Proteomes" id="UP001500305">
    <property type="component" value="Unassembled WGS sequence"/>
</dbReference>
<dbReference type="InterPro" id="IPR050109">
    <property type="entry name" value="HTH-type_TetR-like_transc_reg"/>
</dbReference>
<evidence type="ECO:0000256" key="5">
    <source>
        <dbReference type="SAM" id="MobiDB-lite"/>
    </source>
</evidence>
<dbReference type="InterPro" id="IPR001647">
    <property type="entry name" value="HTH_TetR"/>
</dbReference>
<sequence>MPGHCQCPGRSAGHRPLPEDSRTVTTTPPAPRSRADAVRNQQLLVAAAARAFAKSGLGIPVSQIVRDAGLGKGTAFRCFPSKDHLVAEIVRERLDELTTRAVELAAEEDAGAALYAFLRAAAARYADDRGFFEALSLPPRAHPEVRASEERLIDAVDRLVHRAQRQGSVREDVTTVDVLLLLGGVRQAAAPLHPARPDLWQRYLDLVFDGLRAGQGRPPAGPAPTRTDYRRAAESLASGG</sequence>
<dbReference type="Pfam" id="PF21597">
    <property type="entry name" value="TetR_C_43"/>
    <property type="match status" value="1"/>
</dbReference>
<keyword evidence="8" id="KW-1185">Reference proteome</keyword>
<keyword evidence="3" id="KW-0804">Transcription</keyword>
<dbReference type="Pfam" id="PF00440">
    <property type="entry name" value="TetR_N"/>
    <property type="match status" value="1"/>
</dbReference>
<proteinExistence type="predicted"/>
<reference evidence="8" key="1">
    <citation type="journal article" date="2019" name="Int. J. Syst. Evol. Microbiol.">
        <title>The Global Catalogue of Microorganisms (GCM) 10K type strain sequencing project: providing services to taxonomists for standard genome sequencing and annotation.</title>
        <authorList>
            <consortium name="The Broad Institute Genomics Platform"/>
            <consortium name="The Broad Institute Genome Sequencing Center for Infectious Disease"/>
            <person name="Wu L."/>
            <person name="Ma J."/>
        </authorList>
    </citation>
    <scope>NUCLEOTIDE SEQUENCE [LARGE SCALE GENOMIC DNA]</scope>
    <source>
        <strain evidence="8">JCM 7356</strain>
    </source>
</reference>